<dbReference type="Proteomes" id="UP001319180">
    <property type="component" value="Unassembled WGS sequence"/>
</dbReference>
<name>A0AAP2D8M2_9BACT</name>
<dbReference type="AlphaFoldDB" id="A0AAP2D8M2"/>
<keyword evidence="3" id="KW-0472">Membrane</keyword>
<keyword evidence="6" id="KW-1185">Reference proteome</keyword>
<dbReference type="PANTHER" id="PTHR34978">
    <property type="entry name" value="POSSIBLE SENSOR-TRANSDUCER PROTEIN BLAR"/>
    <property type="match status" value="1"/>
</dbReference>
<proteinExistence type="predicted"/>
<feature type="coiled-coil region" evidence="1">
    <location>
        <begin position="518"/>
        <end position="593"/>
    </location>
</feature>
<organism evidence="5 6">
    <name type="scientific">Dawidia soli</name>
    <dbReference type="NCBI Taxonomy" id="2782352"/>
    <lineage>
        <taxon>Bacteria</taxon>
        <taxon>Pseudomonadati</taxon>
        <taxon>Bacteroidota</taxon>
        <taxon>Cytophagia</taxon>
        <taxon>Cytophagales</taxon>
        <taxon>Chryseotaleaceae</taxon>
        <taxon>Dawidia</taxon>
    </lineage>
</organism>
<protein>
    <submittedName>
        <fullName evidence="5">M48 family metalloprotease</fullName>
        <ecNumber evidence="5">3.4.24.-</ecNumber>
    </submittedName>
</protein>
<feature type="domain" description="Peptidase M56" evidence="4">
    <location>
        <begin position="52"/>
        <end position="296"/>
    </location>
</feature>
<evidence type="ECO:0000313" key="6">
    <source>
        <dbReference type="Proteomes" id="UP001319180"/>
    </source>
</evidence>
<keyword evidence="5" id="KW-0378">Hydrolase</keyword>
<dbReference type="InterPro" id="IPR008756">
    <property type="entry name" value="Peptidase_M56"/>
</dbReference>
<feature type="transmembrane region" description="Helical" evidence="3">
    <location>
        <begin position="43"/>
        <end position="64"/>
    </location>
</feature>
<feature type="transmembrane region" description="Helical" evidence="3">
    <location>
        <begin position="108"/>
        <end position="131"/>
    </location>
</feature>
<dbReference type="PANTHER" id="PTHR34978:SF3">
    <property type="entry name" value="SLR0241 PROTEIN"/>
    <property type="match status" value="1"/>
</dbReference>
<keyword evidence="5" id="KW-0482">Metalloprotease</keyword>
<feature type="region of interest" description="Disordered" evidence="2">
    <location>
        <begin position="338"/>
        <end position="363"/>
    </location>
</feature>
<evidence type="ECO:0000313" key="5">
    <source>
        <dbReference type="EMBL" id="MBT1687523.1"/>
    </source>
</evidence>
<dbReference type="EMBL" id="JAHESC010000017">
    <property type="protein sequence ID" value="MBT1687523.1"/>
    <property type="molecule type" value="Genomic_DNA"/>
</dbReference>
<dbReference type="GO" id="GO:0008237">
    <property type="term" value="F:metallopeptidase activity"/>
    <property type="evidence" value="ECO:0007669"/>
    <property type="project" value="UniProtKB-KW"/>
</dbReference>
<reference evidence="5 6" key="1">
    <citation type="submission" date="2021-05" db="EMBL/GenBank/DDBJ databases">
        <title>A Polyphasic approach of four new species of the genus Ohtaekwangia: Ohtaekwangia histidinii sp. nov., Ohtaekwangia cretensis sp. nov., Ohtaekwangia indiensis sp. nov., Ohtaekwangia reichenbachii sp. nov. from diverse environment.</title>
        <authorList>
            <person name="Octaviana S."/>
        </authorList>
    </citation>
    <scope>NUCLEOTIDE SEQUENCE [LARGE SCALE GENOMIC DNA]</scope>
    <source>
        <strain evidence="5 6">PWU37</strain>
    </source>
</reference>
<dbReference type="Pfam" id="PF05569">
    <property type="entry name" value="Peptidase_M56"/>
    <property type="match status" value="1"/>
</dbReference>
<feature type="compositionally biased region" description="Basic and acidic residues" evidence="2">
    <location>
        <begin position="338"/>
        <end position="349"/>
    </location>
</feature>
<dbReference type="CDD" id="cd07341">
    <property type="entry name" value="M56_BlaR1_MecR1_like"/>
    <property type="match status" value="1"/>
</dbReference>
<comment type="caution">
    <text evidence="5">The sequence shown here is derived from an EMBL/GenBank/DDBJ whole genome shotgun (WGS) entry which is preliminary data.</text>
</comment>
<dbReference type="Gene3D" id="3.30.2010.10">
    <property type="entry name" value="Metalloproteases ('zincins'), catalytic domain"/>
    <property type="match status" value="1"/>
</dbReference>
<evidence type="ECO:0000256" key="2">
    <source>
        <dbReference type="SAM" id="MobiDB-lite"/>
    </source>
</evidence>
<accession>A0AAP2D8M2</accession>
<evidence type="ECO:0000259" key="4">
    <source>
        <dbReference type="Pfam" id="PF05569"/>
    </source>
</evidence>
<dbReference type="InterPro" id="IPR052173">
    <property type="entry name" value="Beta-lactam_resp_regulator"/>
</dbReference>
<keyword evidence="5" id="KW-0645">Protease</keyword>
<sequence length="674" mass="76214">MSSLLSTALGWTLIHSLWQALLVYGTVTIVLRIIPSRHSSLRYTVTLGSLAVVLAAGVVTFWWYSQAPAHPLYAVAADMTYAHVAPDIAAPASIWEQALTHVAAHMNLILAIWFAGALLFSLRIAGGIWYVTTLRRTSSPVGPGWQQPLETLVQRLDIHRVVTLATSVRLQAPVVLGYLKPVILVPAGMLAGLSTEQVETILLHELAHIRRHDYLVNLAQMLVEALYFFNPCIWALSAQVRTEREHCCDDAVVHYGGNARAYATALVQLEEVRLRQTGVALSLAENKHQLLTRIKRIMERSVQQNPGRERLVPALLLVVGLICAFWITFGQNTAEAQQQKKEQDTKHEATAGQEETAGQSQSFSVTADTVSVYDRKGKRTHHYERHTTITVGEDGQPHEVTTETYDGDDVPPGMRYFSYTHPVPVAPVDIAVFGSGVPPTAFEFVEPMELVPPVFDVVIPDIPSVEAFIQEFPPIPDIIIDSIPPIRDYRTEADMQAMQEAILDKMKGKFGDFYGEHQVELEKLMAEVQAEMANAQASLRAADAELQRDMLKRTREYVYRDKVRRDAEHGKRMAELQRDMQSHRDAVRKHQEAVRIQQDIVREEHAKVQVMHKELERYHAALRDRLVKDGYLKNKDDMFELHESDTEMTVNGKKVKEKDFTEYRKLRKKYVEDK</sequence>
<feature type="transmembrane region" description="Helical" evidence="3">
    <location>
        <begin position="311"/>
        <end position="329"/>
    </location>
</feature>
<keyword evidence="3" id="KW-1133">Transmembrane helix</keyword>
<dbReference type="EC" id="3.4.24.-" evidence="5"/>
<keyword evidence="3" id="KW-0812">Transmembrane</keyword>
<dbReference type="RefSeq" id="WP_254090755.1">
    <property type="nucleotide sequence ID" value="NZ_JAHESC010000017.1"/>
</dbReference>
<feature type="transmembrane region" description="Helical" evidence="3">
    <location>
        <begin position="12"/>
        <end position="31"/>
    </location>
</feature>
<keyword evidence="1" id="KW-0175">Coiled coil</keyword>
<evidence type="ECO:0000256" key="3">
    <source>
        <dbReference type="SAM" id="Phobius"/>
    </source>
</evidence>
<gene>
    <name evidence="5" type="ORF">KK078_13210</name>
</gene>
<evidence type="ECO:0000256" key="1">
    <source>
        <dbReference type="SAM" id="Coils"/>
    </source>
</evidence>